<feature type="domain" description="MULE transposase" evidence="2">
    <location>
        <begin position="53"/>
        <end position="151"/>
    </location>
</feature>
<accession>A0A329RPN8</accession>
<feature type="region of interest" description="Disordered" evidence="1">
    <location>
        <begin position="270"/>
        <end position="295"/>
    </location>
</feature>
<evidence type="ECO:0000259" key="2">
    <source>
        <dbReference type="Pfam" id="PF10551"/>
    </source>
</evidence>
<evidence type="ECO:0000313" key="3">
    <source>
        <dbReference type="EMBL" id="RAW26693.1"/>
    </source>
</evidence>
<dbReference type="VEuPathDB" id="FungiDB:PC110_g16904"/>
<dbReference type="PANTHER" id="PTHR31973">
    <property type="entry name" value="POLYPROTEIN, PUTATIVE-RELATED"/>
    <property type="match status" value="1"/>
</dbReference>
<dbReference type="STRING" id="29920.A0A329RPN8"/>
<name>A0A329RPN8_9STRA</name>
<gene>
    <name evidence="3" type="ORF">PC110_g16904</name>
</gene>
<dbReference type="Pfam" id="PF10551">
    <property type="entry name" value="MULE"/>
    <property type="match status" value="1"/>
</dbReference>
<organism evidence="3 4">
    <name type="scientific">Phytophthora cactorum</name>
    <dbReference type="NCBI Taxonomy" id="29920"/>
    <lineage>
        <taxon>Eukaryota</taxon>
        <taxon>Sar</taxon>
        <taxon>Stramenopiles</taxon>
        <taxon>Oomycota</taxon>
        <taxon>Peronosporomycetes</taxon>
        <taxon>Peronosporales</taxon>
        <taxon>Peronosporaceae</taxon>
        <taxon>Phytophthora</taxon>
    </lineage>
</organism>
<protein>
    <recommendedName>
        <fullName evidence="2">MULE transposase domain-containing protein</fullName>
    </recommendedName>
</protein>
<dbReference type="PANTHER" id="PTHR31973:SF187">
    <property type="entry name" value="MUTATOR TRANSPOSASE MUDRA PROTEIN"/>
    <property type="match status" value="1"/>
</dbReference>
<dbReference type="EMBL" id="MJFZ01000626">
    <property type="protein sequence ID" value="RAW26693.1"/>
    <property type="molecule type" value="Genomic_DNA"/>
</dbReference>
<dbReference type="Proteomes" id="UP000251314">
    <property type="component" value="Unassembled WGS sequence"/>
</dbReference>
<evidence type="ECO:0000256" key="1">
    <source>
        <dbReference type="SAM" id="MobiDB-lite"/>
    </source>
</evidence>
<evidence type="ECO:0000313" key="4">
    <source>
        <dbReference type="Proteomes" id="UP000251314"/>
    </source>
</evidence>
<dbReference type="InterPro" id="IPR018289">
    <property type="entry name" value="MULE_transposase_dom"/>
</dbReference>
<reference evidence="3 4" key="1">
    <citation type="submission" date="2018-01" db="EMBL/GenBank/DDBJ databases">
        <title>Draft genome of the strawberry crown rot pathogen Phytophthora cactorum.</title>
        <authorList>
            <person name="Armitage A.D."/>
            <person name="Lysoe E."/>
            <person name="Nellist C.F."/>
            <person name="Harrison R.J."/>
            <person name="Brurberg M.B."/>
        </authorList>
    </citation>
    <scope>NUCLEOTIDE SEQUENCE [LARGE SCALE GENOMIC DNA]</scope>
    <source>
        <strain evidence="3 4">10300</strain>
    </source>
</reference>
<dbReference type="OrthoDB" id="101917at2759"/>
<proteinExistence type="predicted"/>
<keyword evidence="4" id="KW-1185">Reference proteome</keyword>
<dbReference type="AlphaFoldDB" id="A0A329RPN8"/>
<sequence>MESYQKLESYLGLAAKTDSYSHYGFEKTESGVFQPACFFPGACLLAKRHCKHVIVLDGTHLKGDMNKRGVYLLAASKAYNNRILGFGLALVEKEDTSNWRWFLKLMKAAVASASSDWDLIFVTDRQTGILATIKELYPYRGHRFCVRHNISNSEKMSSRLAPQEQALIFAMARIECENDCKFYRSQLSDTRPLAAQSLDTIEKAHWVTYAFNEEYNQSSYDEVTSNLSEAANNWLGNDCRSSFPLLAFEQFMIKVVELFAERRREAFRGYRSSKRSGMDSPTDQSSRDNDVPVETNTHIPEILVPAYQEKLDTILT</sequence>
<comment type="caution">
    <text evidence="3">The sequence shown here is derived from an EMBL/GenBank/DDBJ whole genome shotgun (WGS) entry which is preliminary data.</text>
</comment>